<organism evidence="3 4">
    <name type="scientific">Candidatus Magnetoglobus multicellularis str. Araruama</name>
    <dbReference type="NCBI Taxonomy" id="890399"/>
    <lineage>
        <taxon>Bacteria</taxon>
        <taxon>Pseudomonadati</taxon>
        <taxon>Thermodesulfobacteriota</taxon>
        <taxon>Desulfobacteria</taxon>
        <taxon>Desulfobacterales</taxon>
        <taxon>Desulfobacteraceae</taxon>
        <taxon>Candidatus Magnetoglobus</taxon>
    </lineage>
</organism>
<dbReference type="InterPro" id="IPR004843">
    <property type="entry name" value="Calcineurin-like_PHP"/>
</dbReference>
<evidence type="ECO:0000259" key="2">
    <source>
        <dbReference type="Pfam" id="PF00149"/>
    </source>
</evidence>
<proteinExistence type="predicted"/>
<dbReference type="InterPro" id="IPR039331">
    <property type="entry name" value="PAPs-like"/>
</dbReference>
<reference evidence="4" key="1">
    <citation type="submission" date="2012-11" db="EMBL/GenBank/DDBJ databases">
        <authorList>
            <person name="Lucero-Rivera Y.E."/>
            <person name="Tovar-Ramirez D."/>
        </authorList>
    </citation>
    <scope>NUCLEOTIDE SEQUENCE [LARGE SCALE GENOMIC DNA]</scope>
    <source>
        <strain evidence="4">Araruama</strain>
    </source>
</reference>
<sequence length="301" mass="34759">MAAEMIQTFTHDPGYQTFTIHVGDWVNNGDNEWDWSSKFFNPIYNNIHYFQANMPINGCKGNHEGTGYIYNKYWEYWPYPYVNGHYWSFDYGPAHIVIVDQYAQHRYAPSSPQYSWLVKDLIETNKKWKFIVFHEPGWTAKTYLGNSEVRTYIQPLCEQLGVDIVFAGHKHFYARAEVNGVQHITTGGGGAPLYNPDTDVPYIQSAEKALHFCKVDIQDNKLNFESKRLDGSTIDTFSLIKKDVDEQSNISPFITIIDPSANNITANKSYTITWIDYDPDTNASISLYYSPINSTQMQFNR</sequence>
<gene>
    <name evidence="3" type="ORF">OMM_10557</name>
</gene>
<protein>
    <recommendedName>
        <fullName evidence="2">Calcineurin-like phosphoesterase domain-containing protein</fullName>
    </recommendedName>
</protein>
<dbReference type="Pfam" id="PF00149">
    <property type="entry name" value="Metallophos"/>
    <property type="match status" value="1"/>
</dbReference>
<dbReference type="Proteomes" id="UP000189670">
    <property type="component" value="Unassembled WGS sequence"/>
</dbReference>
<evidence type="ECO:0000313" key="4">
    <source>
        <dbReference type="Proteomes" id="UP000189670"/>
    </source>
</evidence>
<comment type="caution">
    <text evidence="3">The sequence shown here is derived from an EMBL/GenBank/DDBJ whole genome shotgun (WGS) entry which is preliminary data.</text>
</comment>
<dbReference type="AlphaFoldDB" id="A0A1V1P0R4"/>
<feature type="domain" description="Calcineurin-like phosphoesterase" evidence="2">
    <location>
        <begin position="18"/>
        <end position="172"/>
    </location>
</feature>
<accession>A0A1V1P0R4</accession>
<dbReference type="PANTHER" id="PTHR22953:SF153">
    <property type="entry name" value="PURPLE ACID PHOSPHATASE"/>
    <property type="match status" value="1"/>
</dbReference>
<evidence type="ECO:0000256" key="1">
    <source>
        <dbReference type="ARBA" id="ARBA00022729"/>
    </source>
</evidence>
<dbReference type="PANTHER" id="PTHR22953">
    <property type="entry name" value="ACID PHOSPHATASE RELATED"/>
    <property type="match status" value="1"/>
</dbReference>
<keyword evidence="1" id="KW-0732">Signal</keyword>
<name>A0A1V1P0R4_9BACT</name>
<evidence type="ECO:0000313" key="3">
    <source>
        <dbReference type="EMBL" id="ETR68411.1"/>
    </source>
</evidence>
<dbReference type="InterPro" id="IPR029052">
    <property type="entry name" value="Metallo-depent_PP-like"/>
</dbReference>
<dbReference type="SUPFAM" id="SSF56300">
    <property type="entry name" value="Metallo-dependent phosphatases"/>
    <property type="match status" value="1"/>
</dbReference>
<dbReference type="EMBL" id="ATBP01000963">
    <property type="protein sequence ID" value="ETR68411.1"/>
    <property type="molecule type" value="Genomic_DNA"/>
</dbReference>
<dbReference type="Gene3D" id="3.60.21.10">
    <property type="match status" value="1"/>
</dbReference>
<dbReference type="GO" id="GO:0003993">
    <property type="term" value="F:acid phosphatase activity"/>
    <property type="evidence" value="ECO:0007669"/>
    <property type="project" value="InterPro"/>
</dbReference>